<protein>
    <submittedName>
        <fullName evidence="2">Uncharacterized protein</fullName>
    </submittedName>
</protein>
<accession>A0A3P6DZ31</accession>
<evidence type="ECO:0000313" key="2">
    <source>
        <dbReference type="EMBL" id="VDD24399.1"/>
    </source>
</evidence>
<name>A0A3P6DZ31_BRACM</name>
<reference evidence="2" key="1">
    <citation type="submission" date="2018-11" db="EMBL/GenBank/DDBJ databases">
        <authorList>
            <consortium name="Genoscope - CEA"/>
            <person name="William W."/>
        </authorList>
    </citation>
    <scope>NUCLEOTIDE SEQUENCE</scope>
</reference>
<gene>
    <name evidence="2" type="ORF">BRASC56T46393Z</name>
</gene>
<proteinExistence type="predicted"/>
<organism evidence="2">
    <name type="scientific">Brassica campestris</name>
    <name type="common">Field mustard</name>
    <dbReference type="NCBI Taxonomy" id="3711"/>
    <lineage>
        <taxon>Eukaryota</taxon>
        <taxon>Viridiplantae</taxon>
        <taxon>Streptophyta</taxon>
        <taxon>Embryophyta</taxon>
        <taxon>Tracheophyta</taxon>
        <taxon>Spermatophyta</taxon>
        <taxon>Magnoliopsida</taxon>
        <taxon>eudicotyledons</taxon>
        <taxon>Gunneridae</taxon>
        <taxon>Pentapetalae</taxon>
        <taxon>rosids</taxon>
        <taxon>malvids</taxon>
        <taxon>Brassicales</taxon>
        <taxon>Brassicaceae</taxon>
        <taxon>Brassiceae</taxon>
        <taxon>Brassica</taxon>
    </lineage>
</organism>
<evidence type="ECO:0000256" key="1">
    <source>
        <dbReference type="SAM" id="Phobius"/>
    </source>
</evidence>
<keyword evidence="1" id="KW-1133">Transmembrane helix</keyword>
<dbReference type="EMBL" id="LR031600">
    <property type="protein sequence ID" value="VDD24399.1"/>
    <property type="molecule type" value="Genomic_DNA"/>
</dbReference>
<sequence length="71" mass="8014">MSRLSFQMGIALPSGGILLLCIVGVCMPLVIAVIYLSSRGHPRNYMSCIKLFPHRWPQAKLWTFLPRQLVS</sequence>
<keyword evidence="1" id="KW-0472">Membrane</keyword>
<dbReference type="AlphaFoldDB" id="A0A3P6DZ31"/>
<keyword evidence="1" id="KW-0812">Transmembrane</keyword>
<feature type="transmembrane region" description="Helical" evidence="1">
    <location>
        <begin position="12"/>
        <end position="36"/>
    </location>
</feature>